<dbReference type="SMART" id="SM00105">
    <property type="entry name" value="ArfGap"/>
    <property type="match status" value="1"/>
</dbReference>
<feature type="domain" description="Arf-GAP" evidence="2">
    <location>
        <begin position="13"/>
        <end position="114"/>
    </location>
</feature>
<evidence type="ECO:0000256" key="1">
    <source>
        <dbReference type="SAM" id="Phobius"/>
    </source>
</evidence>
<reference evidence="3 4" key="1">
    <citation type="journal article" date="2013" name="Curr. Biol.">
        <title>The Genome of the Foraminiferan Reticulomyxa filosa.</title>
        <authorList>
            <person name="Glockner G."/>
            <person name="Hulsmann N."/>
            <person name="Schleicher M."/>
            <person name="Noegel A.A."/>
            <person name="Eichinger L."/>
            <person name="Gallinger C."/>
            <person name="Pawlowski J."/>
            <person name="Sierra R."/>
            <person name="Euteneuer U."/>
            <person name="Pillet L."/>
            <person name="Moustafa A."/>
            <person name="Platzer M."/>
            <person name="Groth M."/>
            <person name="Szafranski K."/>
            <person name="Schliwa M."/>
        </authorList>
    </citation>
    <scope>NUCLEOTIDE SEQUENCE [LARGE SCALE GENOMIC DNA]</scope>
</reference>
<dbReference type="Pfam" id="PF01412">
    <property type="entry name" value="ArfGap"/>
    <property type="match status" value="1"/>
</dbReference>
<name>X6PDD3_RETFI</name>
<evidence type="ECO:0000313" key="3">
    <source>
        <dbReference type="EMBL" id="ETO36118.1"/>
    </source>
</evidence>
<gene>
    <name evidence="3" type="ORF">RFI_00943</name>
</gene>
<dbReference type="SUPFAM" id="SSF57863">
    <property type="entry name" value="ArfGap/RecO-like zinc finger"/>
    <property type="match status" value="1"/>
</dbReference>
<dbReference type="Proteomes" id="UP000023152">
    <property type="component" value="Unassembled WGS sequence"/>
</dbReference>
<evidence type="ECO:0000259" key="2">
    <source>
        <dbReference type="SMART" id="SM00105"/>
    </source>
</evidence>
<dbReference type="EMBL" id="ASPP01000988">
    <property type="protein sequence ID" value="ETO36118.1"/>
    <property type="molecule type" value="Genomic_DNA"/>
</dbReference>
<dbReference type="AlphaFoldDB" id="X6PDD3"/>
<keyword evidence="4" id="KW-1185">Reference proteome</keyword>
<dbReference type="PANTHER" id="PTHR45705">
    <property type="entry name" value="FI20236P1"/>
    <property type="match status" value="1"/>
</dbReference>
<dbReference type="InterPro" id="IPR051718">
    <property type="entry name" value="ARF_GTPase-activating"/>
</dbReference>
<dbReference type="Gene3D" id="1.10.220.150">
    <property type="entry name" value="Arf GTPase activating protein"/>
    <property type="match status" value="1"/>
</dbReference>
<protein>
    <submittedName>
        <fullName evidence="3">Arf GTPase activating protein</fullName>
    </submittedName>
</protein>
<comment type="caution">
    <text evidence="3">The sequence shown here is derived from an EMBL/GenBank/DDBJ whole genome shotgun (WGS) entry which is preliminary data.</text>
</comment>
<feature type="transmembrane region" description="Helical" evidence="1">
    <location>
        <begin position="161"/>
        <end position="179"/>
    </location>
</feature>
<dbReference type="PANTHER" id="PTHR45705:SF1">
    <property type="entry name" value="FI20236P1"/>
    <property type="match status" value="1"/>
</dbReference>
<dbReference type="InterPro" id="IPR001164">
    <property type="entry name" value="ArfGAP_dom"/>
</dbReference>
<keyword evidence="1" id="KW-0812">Transmembrane</keyword>
<dbReference type="InterPro" id="IPR037278">
    <property type="entry name" value="ARFGAP/RecO"/>
</dbReference>
<organism evidence="3 4">
    <name type="scientific">Reticulomyxa filosa</name>
    <dbReference type="NCBI Taxonomy" id="46433"/>
    <lineage>
        <taxon>Eukaryota</taxon>
        <taxon>Sar</taxon>
        <taxon>Rhizaria</taxon>
        <taxon>Retaria</taxon>
        <taxon>Foraminifera</taxon>
        <taxon>Monothalamids</taxon>
        <taxon>Reticulomyxidae</taxon>
        <taxon>Reticulomyxa</taxon>
    </lineage>
</organism>
<proteinExistence type="predicted"/>
<dbReference type="InterPro" id="IPR038508">
    <property type="entry name" value="ArfGAP_dom_sf"/>
</dbReference>
<dbReference type="GO" id="GO:0005737">
    <property type="term" value="C:cytoplasm"/>
    <property type="evidence" value="ECO:0007669"/>
    <property type="project" value="TreeGrafter"/>
</dbReference>
<accession>X6PDD3</accession>
<keyword evidence="1" id="KW-0472">Membrane</keyword>
<dbReference type="GO" id="GO:0005096">
    <property type="term" value="F:GTPase activator activity"/>
    <property type="evidence" value="ECO:0007669"/>
    <property type="project" value="InterPro"/>
</dbReference>
<sequence>MKSNTREIEKCRNELLELLELPENRHCADCDSFSKKQIKKNVGKVKSTTLDSWTYKLLQHFKAQGGNIAVNNRYESRLPKQDKPTESTDTYLLEQFIRTKYDAKKWFEHSKTEPPKKQVIYNLFVYLLLQNKKRFFWGGIIHRAKNRKTAAKKAKTVKKSFCPPIASFFFFLLLGYVYLKKKKETELYNVPDLLPANILASSNQPEELLKFENKNTVTQGGQKTGFDDLLNIGKKETVHSGNVTSAFTFLAIGGTNNQTHNNNGNKTLGFADIAPAKPEHKGKDAKHEPTSQDIDIMDEPTATSAKDSILAMYKKQPMLQRMDPDNSTAFMTQLPPNFNALRTSVNMRSMGVQPQISGLATTCFNGNPGSQQPLNPYTILNNKTNSSLF</sequence>
<evidence type="ECO:0000313" key="4">
    <source>
        <dbReference type="Proteomes" id="UP000023152"/>
    </source>
</evidence>
<keyword evidence="1" id="KW-1133">Transmembrane helix</keyword>